<dbReference type="Pfam" id="PF00664">
    <property type="entry name" value="ABC_membrane"/>
    <property type="match status" value="1"/>
</dbReference>
<keyword evidence="5" id="KW-0547">Nucleotide-binding</keyword>
<dbReference type="PANTHER" id="PTHR43394:SF1">
    <property type="entry name" value="ATP-BINDING CASSETTE SUB-FAMILY B MEMBER 10, MITOCHONDRIAL"/>
    <property type="match status" value="1"/>
</dbReference>
<dbReference type="InterPro" id="IPR027417">
    <property type="entry name" value="P-loop_NTPase"/>
</dbReference>
<organism evidence="14 15">
    <name type="scientific">Actinomyces ruminicola</name>
    <dbReference type="NCBI Taxonomy" id="332524"/>
    <lineage>
        <taxon>Bacteria</taxon>
        <taxon>Bacillati</taxon>
        <taxon>Actinomycetota</taxon>
        <taxon>Actinomycetes</taxon>
        <taxon>Actinomycetales</taxon>
        <taxon>Actinomycetaceae</taxon>
        <taxon>Actinomyces</taxon>
    </lineage>
</organism>
<feature type="domain" description="ABC transporter" evidence="12">
    <location>
        <begin position="355"/>
        <end position="588"/>
    </location>
</feature>
<keyword evidence="7 11" id="KW-1133">Transmembrane helix</keyword>
<evidence type="ECO:0000256" key="3">
    <source>
        <dbReference type="ARBA" id="ARBA00022475"/>
    </source>
</evidence>
<dbReference type="SUPFAM" id="SSF52540">
    <property type="entry name" value="P-loop containing nucleoside triphosphate hydrolases"/>
    <property type="match status" value="1"/>
</dbReference>
<evidence type="ECO:0000256" key="8">
    <source>
        <dbReference type="ARBA" id="ARBA00023136"/>
    </source>
</evidence>
<dbReference type="PROSITE" id="PS00211">
    <property type="entry name" value="ABC_TRANSPORTER_1"/>
    <property type="match status" value="1"/>
</dbReference>
<dbReference type="FunFam" id="3.40.50.300:FF:000299">
    <property type="entry name" value="ABC transporter ATP-binding protein/permease"/>
    <property type="match status" value="1"/>
</dbReference>
<feature type="domain" description="ABC transmembrane type-1" evidence="13">
    <location>
        <begin position="30"/>
        <end position="321"/>
    </location>
</feature>
<comment type="similarity">
    <text evidence="9">Belongs to the ABC transporter superfamily. Lipid exporter (TC 3.A.1.106) family.</text>
</comment>
<feature type="region of interest" description="Disordered" evidence="10">
    <location>
        <begin position="597"/>
        <end position="627"/>
    </location>
</feature>
<dbReference type="Gene3D" id="1.20.1560.10">
    <property type="entry name" value="ABC transporter type 1, transmembrane domain"/>
    <property type="match status" value="1"/>
</dbReference>
<dbReference type="CDD" id="cd18564">
    <property type="entry name" value="ABC_6TM_exporter_like"/>
    <property type="match status" value="1"/>
</dbReference>
<dbReference type="InterPro" id="IPR011527">
    <property type="entry name" value="ABC1_TM_dom"/>
</dbReference>
<proteinExistence type="inferred from homology"/>
<dbReference type="PROSITE" id="PS50929">
    <property type="entry name" value="ABC_TM1F"/>
    <property type="match status" value="1"/>
</dbReference>
<dbReference type="Pfam" id="PF00005">
    <property type="entry name" value="ABC_tran"/>
    <property type="match status" value="1"/>
</dbReference>
<dbReference type="GO" id="GO:0005886">
    <property type="term" value="C:plasma membrane"/>
    <property type="evidence" value="ECO:0007669"/>
    <property type="project" value="UniProtKB-SubCell"/>
</dbReference>
<feature type="compositionally biased region" description="Polar residues" evidence="10">
    <location>
        <begin position="600"/>
        <end position="618"/>
    </location>
</feature>
<evidence type="ECO:0000256" key="11">
    <source>
        <dbReference type="SAM" id="Phobius"/>
    </source>
</evidence>
<gene>
    <name evidence="14" type="ORF">SAMN04487766_10774</name>
</gene>
<dbReference type="SMART" id="SM00382">
    <property type="entry name" value="AAA"/>
    <property type="match status" value="1"/>
</dbReference>
<dbReference type="InterPro" id="IPR017871">
    <property type="entry name" value="ABC_transporter-like_CS"/>
</dbReference>
<dbReference type="GO" id="GO:0016887">
    <property type="term" value="F:ATP hydrolysis activity"/>
    <property type="evidence" value="ECO:0007669"/>
    <property type="project" value="InterPro"/>
</dbReference>
<dbReference type="InterPro" id="IPR036640">
    <property type="entry name" value="ABC1_TM_sf"/>
</dbReference>
<sequence>MSEPQISRSALSRTLRLVAPDLRPQARLVAGGTLALLAEVLFRVAEPWPMKIVIDSVLSFLGAETGYAPATLVRLVGLGAALIVIVALRALCNYLATVSFALAGSRTAIALRRRAFHHVQTLSQQFHSRNRSADTVQRLVSDVARMQDVAVTAGLPLAANVLTLTVMLGVMVWLDPLLSVVVVAAIALFFLTSSGSSKKITSAARRTRKSEGQLANTAQEALSTIKVVQAYGLEPIVEDRFVNANQTSLHAGVRSLRLAARLERTTDVIVGLASAVVLVGGGLRVLAGAMTPGDLVLFNTYLRTTMKPLRDMAKYTGRIARAAASGERVANLMDVRPDIVSPIDPVPLGHVRGALAFEDVVTEYDGHEILHGVNLQIAAGEHVAIVGPSGSGKSTLTSLVVRSIDPVAGRVCLDGNNLTSLELTELRSHISVLHQEAVLFAASIRENIRMGRPEASDAEVEAAAVVAGAHEFITSLPDGYDTIVGERGGTLSGGQRQRVAIVRALLRDAPVVILDEATTGLDPVSSTAVLDAVDRLSRGRTLLAVTHDSEVALRSDRVVWIEDGRVHLDGPPQQLLDESPLFQAWAAAGAAQRELVTTAKRGTTAGNDQSGNQVNTGDPNRRTHVRQ</sequence>
<feature type="transmembrane region" description="Helical" evidence="11">
    <location>
        <begin position="76"/>
        <end position="104"/>
    </location>
</feature>
<evidence type="ECO:0000313" key="15">
    <source>
        <dbReference type="Proteomes" id="UP000199671"/>
    </source>
</evidence>
<dbReference type="GO" id="GO:0015421">
    <property type="term" value="F:ABC-type oligopeptide transporter activity"/>
    <property type="evidence" value="ECO:0007669"/>
    <property type="project" value="TreeGrafter"/>
</dbReference>
<feature type="transmembrane region" description="Helical" evidence="11">
    <location>
        <begin position="268"/>
        <end position="287"/>
    </location>
</feature>
<keyword evidence="2" id="KW-0813">Transport</keyword>
<keyword evidence="4 11" id="KW-0812">Transmembrane</keyword>
<comment type="subcellular location">
    <subcellularLocation>
        <location evidence="1">Cell membrane</location>
        <topology evidence="1">Multi-pass membrane protein</topology>
    </subcellularLocation>
</comment>
<evidence type="ECO:0000256" key="10">
    <source>
        <dbReference type="SAM" id="MobiDB-lite"/>
    </source>
</evidence>
<keyword evidence="6 14" id="KW-0067">ATP-binding</keyword>
<dbReference type="RefSeq" id="WP_176760850.1">
    <property type="nucleotide sequence ID" value="NZ_FNHU01000007.1"/>
</dbReference>
<dbReference type="Proteomes" id="UP000199671">
    <property type="component" value="Unassembled WGS sequence"/>
</dbReference>
<reference evidence="14 15" key="1">
    <citation type="submission" date="2016-10" db="EMBL/GenBank/DDBJ databases">
        <authorList>
            <person name="de Groot N.N."/>
        </authorList>
    </citation>
    <scope>NUCLEOTIDE SEQUENCE [LARGE SCALE GENOMIC DNA]</scope>
    <source>
        <strain evidence="14 15">KPR-7B</strain>
    </source>
</reference>
<accession>A0A1G9WBN8</accession>
<protein>
    <submittedName>
        <fullName evidence="14">ATP-binding cassette, subfamily B</fullName>
    </submittedName>
</protein>
<evidence type="ECO:0000256" key="7">
    <source>
        <dbReference type="ARBA" id="ARBA00022989"/>
    </source>
</evidence>
<dbReference type="PROSITE" id="PS50893">
    <property type="entry name" value="ABC_TRANSPORTER_2"/>
    <property type="match status" value="1"/>
</dbReference>
<evidence type="ECO:0000313" key="14">
    <source>
        <dbReference type="EMBL" id="SDM81958.1"/>
    </source>
</evidence>
<evidence type="ECO:0000256" key="2">
    <source>
        <dbReference type="ARBA" id="ARBA00022448"/>
    </source>
</evidence>
<dbReference type="AlphaFoldDB" id="A0A1G9WBN8"/>
<evidence type="ECO:0000256" key="1">
    <source>
        <dbReference type="ARBA" id="ARBA00004651"/>
    </source>
</evidence>
<evidence type="ECO:0000256" key="9">
    <source>
        <dbReference type="ARBA" id="ARBA00061644"/>
    </source>
</evidence>
<evidence type="ECO:0000259" key="13">
    <source>
        <dbReference type="PROSITE" id="PS50929"/>
    </source>
</evidence>
<name>A0A1G9WBN8_9ACTO</name>
<dbReference type="InterPro" id="IPR039421">
    <property type="entry name" value="Type_1_exporter"/>
</dbReference>
<evidence type="ECO:0000256" key="4">
    <source>
        <dbReference type="ARBA" id="ARBA00022692"/>
    </source>
</evidence>
<dbReference type="GO" id="GO:0005524">
    <property type="term" value="F:ATP binding"/>
    <property type="evidence" value="ECO:0007669"/>
    <property type="project" value="UniProtKB-KW"/>
</dbReference>
<feature type="transmembrane region" description="Helical" evidence="11">
    <location>
        <begin position="149"/>
        <end position="171"/>
    </location>
</feature>
<evidence type="ECO:0000256" key="5">
    <source>
        <dbReference type="ARBA" id="ARBA00022741"/>
    </source>
</evidence>
<keyword evidence="3" id="KW-1003">Cell membrane</keyword>
<keyword evidence="8 11" id="KW-0472">Membrane</keyword>
<feature type="transmembrane region" description="Helical" evidence="11">
    <location>
        <begin position="177"/>
        <end position="196"/>
    </location>
</feature>
<evidence type="ECO:0000256" key="6">
    <source>
        <dbReference type="ARBA" id="ARBA00022840"/>
    </source>
</evidence>
<dbReference type="SUPFAM" id="SSF90123">
    <property type="entry name" value="ABC transporter transmembrane region"/>
    <property type="match status" value="1"/>
</dbReference>
<dbReference type="Gene3D" id="3.40.50.300">
    <property type="entry name" value="P-loop containing nucleotide triphosphate hydrolases"/>
    <property type="match status" value="1"/>
</dbReference>
<dbReference type="PANTHER" id="PTHR43394">
    <property type="entry name" value="ATP-DEPENDENT PERMEASE MDL1, MITOCHONDRIAL"/>
    <property type="match status" value="1"/>
</dbReference>
<dbReference type="InterPro" id="IPR003439">
    <property type="entry name" value="ABC_transporter-like_ATP-bd"/>
</dbReference>
<dbReference type="InterPro" id="IPR003593">
    <property type="entry name" value="AAA+_ATPase"/>
</dbReference>
<evidence type="ECO:0000259" key="12">
    <source>
        <dbReference type="PROSITE" id="PS50893"/>
    </source>
</evidence>
<dbReference type="EMBL" id="FNHU01000007">
    <property type="protein sequence ID" value="SDM81958.1"/>
    <property type="molecule type" value="Genomic_DNA"/>
</dbReference>